<organism evidence="3 4">
    <name type="scientific">Cinchona calisaya</name>
    <dbReference type="NCBI Taxonomy" id="153742"/>
    <lineage>
        <taxon>Eukaryota</taxon>
        <taxon>Viridiplantae</taxon>
        <taxon>Streptophyta</taxon>
        <taxon>Embryophyta</taxon>
        <taxon>Tracheophyta</taxon>
        <taxon>Spermatophyta</taxon>
        <taxon>Magnoliopsida</taxon>
        <taxon>eudicotyledons</taxon>
        <taxon>Gunneridae</taxon>
        <taxon>Pentapetalae</taxon>
        <taxon>asterids</taxon>
        <taxon>lamiids</taxon>
        <taxon>Gentianales</taxon>
        <taxon>Rubiaceae</taxon>
        <taxon>Cinchonoideae</taxon>
        <taxon>Cinchoneae</taxon>
        <taxon>Cinchona</taxon>
    </lineage>
</organism>
<dbReference type="PANTHER" id="PTHR42898">
    <property type="entry name" value="TROPINONE REDUCTASE"/>
    <property type="match status" value="1"/>
</dbReference>
<sequence>MVEELAAIGATVHTFSRNEAELIELLQEWSPKGFKVTGSVSDAPSREQRAKTIERVSSIFYGKLNVLVNNVGTDNIWKKAIDFTSEDYNVILSTNLESCFHFSQLAYPPLKSSGTGNIIFISSNTGLASLRHLSVNFATKGAMNHLTRNLAYSYQINGTF</sequence>
<dbReference type="PANTHER" id="PTHR42898:SF6">
    <property type="entry name" value="NADP-DEPENDENT MANNITOL DEHYDROGENASE"/>
    <property type="match status" value="1"/>
</dbReference>
<name>A0ABD2YZS3_9GENT</name>
<dbReference type="InterPro" id="IPR002347">
    <property type="entry name" value="SDR_fam"/>
</dbReference>
<keyword evidence="4" id="KW-1185">Reference proteome</keyword>
<keyword evidence="1" id="KW-0521">NADP</keyword>
<reference evidence="3 4" key="1">
    <citation type="submission" date="2024-11" db="EMBL/GenBank/DDBJ databases">
        <title>A near-complete genome assembly of Cinchona calisaya.</title>
        <authorList>
            <person name="Lian D.C."/>
            <person name="Zhao X.W."/>
            <person name="Wei L."/>
        </authorList>
    </citation>
    <scope>NUCLEOTIDE SEQUENCE [LARGE SCALE GENOMIC DNA]</scope>
    <source>
        <tissue evidence="3">Nenye</tissue>
    </source>
</reference>
<dbReference type="Proteomes" id="UP001630127">
    <property type="component" value="Unassembled WGS sequence"/>
</dbReference>
<protein>
    <submittedName>
        <fullName evidence="3">Uncharacterized protein</fullName>
    </submittedName>
</protein>
<evidence type="ECO:0000313" key="4">
    <source>
        <dbReference type="Proteomes" id="UP001630127"/>
    </source>
</evidence>
<gene>
    <name evidence="3" type="ORF">ACH5RR_025110</name>
</gene>
<dbReference type="Pfam" id="PF00106">
    <property type="entry name" value="adh_short"/>
    <property type="match status" value="1"/>
</dbReference>
<accession>A0ABD2YZS3</accession>
<dbReference type="PRINTS" id="PR00081">
    <property type="entry name" value="GDHRDH"/>
</dbReference>
<evidence type="ECO:0000313" key="3">
    <source>
        <dbReference type="EMBL" id="KAL3512393.1"/>
    </source>
</evidence>
<keyword evidence="2" id="KW-0560">Oxidoreductase</keyword>
<dbReference type="EMBL" id="JBJUIK010000011">
    <property type="protein sequence ID" value="KAL3512393.1"/>
    <property type="molecule type" value="Genomic_DNA"/>
</dbReference>
<proteinExistence type="predicted"/>
<dbReference type="InterPro" id="IPR045000">
    <property type="entry name" value="TR"/>
</dbReference>
<evidence type="ECO:0000256" key="2">
    <source>
        <dbReference type="ARBA" id="ARBA00023002"/>
    </source>
</evidence>
<dbReference type="Gene3D" id="3.40.50.720">
    <property type="entry name" value="NAD(P)-binding Rossmann-like Domain"/>
    <property type="match status" value="1"/>
</dbReference>
<dbReference type="SUPFAM" id="SSF51735">
    <property type="entry name" value="NAD(P)-binding Rossmann-fold domains"/>
    <property type="match status" value="1"/>
</dbReference>
<evidence type="ECO:0000256" key="1">
    <source>
        <dbReference type="ARBA" id="ARBA00022857"/>
    </source>
</evidence>
<dbReference type="AlphaFoldDB" id="A0ABD2YZS3"/>
<dbReference type="InterPro" id="IPR036291">
    <property type="entry name" value="NAD(P)-bd_dom_sf"/>
</dbReference>
<dbReference type="GO" id="GO:0016491">
    <property type="term" value="F:oxidoreductase activity"/>
    <property type="evidence" value="ECO:0007669"/>
    <property type="project" value="UniProtKB-KW"/>
</dbReference>
<comment type="caution">
    <text evidence="3">The sequence shown here is derived from an EMBL/GenBank/DDBJ whole genome shotgun (WGS) entry which is preliminary data.</text>
</comment>